<proteinExistence type="predicted"/>
<accession>S8F237</accession>
<dbReference type="EMBL" id="KE504302">
    <property type="protein sequence ID" value="EPS93059.1"/>
    <property type="molecule type" value="Genomic_DNA"/>
</dbReference>
<protein>
    <submittedName>
        <fullName evidence="2">Uncharacterized protein</fullName>
    </submittedName>
</protein>
<dbReference type="AlphaFoldDB" id="S8F237"/>
<gene>
    <name evidence="2" type="ORF">FOMPIDRAFT_131394</name>
</gene>
<evidence type="ECO:0000313" key="2">
    <source>
        <dbReference type="EMBL" id="EPS93059.1"/>
    </source>
</evidence>
<feature type="signal peptide" evidence="1">
    <location>
        <begin position="1"/>
        <end position="19"/>
    </location>
</feature>
<keyword evidence="3" id="KW-1185">Reference proteome</keyword>
<name>S8F237_FOMSC</name>
<evidence type="ECO:0000256" key="1">
    <source>
        <dbReference type="SAM" id="SignalP"/>
    </source>
</evidence>
<sequence length="243" mass="28163">MFFTLLFGIFLYRLDFSAFYPPVPPGVEICFAGVADDCHYRGDIYRGPEPTHYWEEDRDFSELDVDELYEGRLETAVLFVRLSGGRRKSLPRNGVDDYMSEVHVADAVIFSRNVSHIPHHVMHLSGWTTFTTGIGSCSVTWTHIDGNTIHLYQAMIKDREKFNLLINCFDENTVPPPPDVNEFSEDLAEHEIVEICRRFKACLRYGAFNQKTRDVIERVCLAYRQLWAVIFIYVCWHVLVSIP</sequence>
<keyword evidence="1" id="KW-0732">Signal</keyword>
<reference evidence="2 3" key="1">
    <citation type="journal article" date="2012" name="Science">
        <title>The Paleozoic origin of enzymatic lignin decomposition reconstructed from 31 fungal genomes.</title>
        <authorList>
            <person name="Floudas D."/>
            <person name="Binder M."/>
            <person name="Riley R."/>
            <person name="Barry K."/>
            <person name="Blanchette R.A."/>
            <person name="Henrissat B."/>
            <person name="Martinez A.T."/>
            <person name="Otillar R."/>
            <person name="Spatafora J.W."/>
            <person name="Yadav J.S."/>
            <person name="Aerts A."/>
            <person name="Benoit I."/>
            <person name="Boyd A."/>
            <person name="Carlson A."/>
            <person name="Copeland A."/>
            <person name="Coutinho P.M."/>
            <person name="de Vries R.P."/>
            <person name="Ferreira P."/>
            <person name="Findley K."/>
            <person name="Foster B."/>
            <person name="Gaskell J."/>
            <person name="Glotzer D."/>
            <person name="Gorecki P."/>
            <person name="Heitman J."/>
            <person name="Hesse C."/>
            <person name="Hori C."/>
            <person name="Igarashi K."/>
            <person name="Jurgens J.A."/>
            <person name="Kallen N."/>
            <person name="Kersten P."/>
            <person name="Kohler A."/>
            <person name="Kuees U."/>
            <person name="Kumar T.K.A."/>
            <person name="Kuo A."/>
            <person name="LaButti K."/>
            <person name="Larrondo L.F."/>
            <person name="Lindquist E."/>
            <person name="Ling A."/>
            <person name="Lombard V."/>
            <person name="Lucas S."/>
            <person name="Lundell T."/>
            <person name="Martin R."/>
            <person name="McLaughlin D.J."/>
            <person name="Morgenstern I."/>
            <person name="Morin E."/>
            <person name="Murat C."/>
            <person name="Nagy L.G."/>
            <person name="Nolan M."/>
            <person name="Ohm R.A."/>
            <person name="Patyshakuliyeva A."/>
            <person name="Rokas A."/>
            <person name="Ruiz-Duenas F.J."/>
            <person name="Sabat G."/>
            <person name="Salamov A."/>
            <person name="Samejima M."/>
            <person name="Schmutz J."/>
            <person name="Slot J.C."/>
            <person name="St John F."/>
            <person name="Stenlid J."/>
            <person name="Sun H."/>
            <person name="Sun S."/>
            <person name="Syed K."/>
            <person name="Tsang A."/>
            <person name="Wiebenga A."/>
            <person name="Young D."/>
            <person name="Pisabarro A."/>
            <person name="Eastwood D.C."/>
            <person name="Martin F."/>
            <person name="Cullen D."/>
            <person name="Grigoriev I.V."/>
            <person name="Hibbett D.S."/>
        </authorList>
    </citation>
    <scope>NUCLEOTIDE SEQUENCE</scope>
    <source>
        <strain evidence="3">FP-58527</strain>
    </source>
</reference>
<evidence type="ECO:0000313" key="3">
    <source>
        <dbReference type="Proteomes" id="UP000015241"/>
    </source>
</evidence>
<feature type="chain" id="PRO_5004563455" evidence="1">
    <location>
        <begin position="20"/>
        <end position="243"/>
    </location>
</feature>
<organism evidence="2 3">
    <name type="scientific">Fomitopsis schrenkii</name>
    <name type="common">Brown rot fungus</name>
    <dbReference type="NCBI Taxonomy" id="2126942"/>
    <lineage>
        <taxon>Eukaryota</taxon>
        <taxon>Fungi</taxon>
        <taxon>Dikarya</taxon>
        <taxon>Basidiomycota</taxon>
        <taxon>Agaricomycotina</taxon>
        <taxon>Agaricomycetes</taxon>
        <taxon>Polyporales</taxon>
        <taxon>Fomitopsis</taxon>
    </lineage>
</organism>
<dbReference type="Proteomes" id="UP000015241">
    <property type="component" value="Unassembled WGS sequence"/>
</dbReference>
<dbReference type="HOGENOM" id="CLU_1235038_0_0_1"/>
<dbReference type="InParanoid" id="S8F237"/>